<gene>
    <name evidence="9" type="ORF">RPMA_10585</name>
</gene>
<keyword evidence="6" id="KW-0788">Thiol protease</keyword>
<evidence type="ECO:0000256" key="6">
    <source>
        <dbReference type="ARBA" id="ARBA00022807"/>
    </source>
</evidence>
<dbReference type="PIRSF" id="PIRSF015592">
    <property type="entry name" value="Prld-crbxl_pptds"/>
    <property type="match status" value="1"/>
</dbReference>
<dbReference type="Proteomes" id="UP000682843">
    <property type="component" value="Chromosome"/>
</dbReference>
<evidence type="ECO:0000256" key="3">
    <source>
        <dbReference type="ARBA" id="ARBA00022490"/>
    </source>
</evidence>
<dbReference type="CDD" id="cd00501">
    <property type="entry name" value="Peptidase_C15"/>
    <property type="match status" value="1"/>
</dbReference>
<organism evidence="9 10">
    <name type="scientific">Tardiphaga alba</name>
    <dbReference type="NCBI Taxonomy" id="340268"/>
    <lineage>
        <taxon>Bacteria</taxon>
        <taxon>Pseudomonadati</taxon>
        <taxon>Pseudomonadota</taxon>
        <taxon>Alphaproteobacteria</taxon>
        <taxon>Hyphomicrobiales</taxon>
        <taxon>Nitrobacteraceae</taxon>
        <taxon>Tardiphaga</taxon>
    </lineage>
</organism>
<evidence type="ECO:0000256" key="1">
    <source>
        <dbReference type="ARBA" id="ARBA00006641"/>
    </source>
</evidence>
<accession>A0ABX8AA21</accession>
<comment type="similarity">
    <text evidence="1">Belongs to the peptidase C15 family.</text>
</comment>
<proteinExistence type="inferred from homology"/>
<evidence type="ECO:0000256" key="5">
    <source>
        <dbReference type="ARBA" id="ARBA00022801"/>
    </source>
</evidence>
<dbReference type="InterPro" id="IPR000816">
    <property type="entry name" value="Peptidase_C15"/>
</dbReference>
<dbReference type="PANTHER" id="PTHR23402">
    <property type="entry name" value="PROTEASE FAMILY C15 PYROGLUTAMYL-PEPTIDASE I-RELATED"/>
    <property type="match status" value="1"/>
</dbReference>
<keyword evidence="3" id="KW-0963">Cytoplasm</keyword>
<dbReference type="SUPFAM" id="SSF53182">
    <property type="entry name" value="Pyrrolidone carboxyl peptidase (pyroglutamate aminopeptidase)"/>
    <property type="match status" value="1"/>
</dbReference>
<dbReference type="EMBL" id="CP036498">
    <property type="protein sequence ID" value="QUS39235.1"/>
    <property type="molecule type" value="Genomic_DNA"/>
</dbReference>
<keyword evidence="10" id="KW-1185">Reference proteome</keyword>
<dbReference type="Gene3D" id="3.40.630.20">
    <property type="entry name" value="Peptidase C15, pyroglutamyl peptidase I-like"/>
    <property type="match status" value="1"/>
</dbReference>
<evidence type="ECO:0000256" key="8">
    <source>
        <dbReference type="ARBA" id="ARBA00031559"/>
    </source>
</evidence>
<dbReference type="PANTHER" id="PTHR23402:SF1">
    <property type="entry name" value="PYROGLUTAMYL-PEPTIDASE I"/>
    <property type="match status" value="1"/>
</dbReference>
<evidence type="ECO:0000256" key="7">
    <source>
        <dbReference type="ARBA" id="ARBA00030836"/>
    </source>
</evidence>
<dbReference type="RefSeq" id="WP_211912778.1">
    <property type="nucleotide sequence ID" value="NZ_CP036498.1"/>
</dbReference>
<keyword evidence="4" id="KW-0645">Protease</keyword>
<keyword evidence="5" id="KW-0378">Hydrolase</keyword>
<dbReference type="PRINTS" id="PR00706">
    <property type="entry name" value="PYROGLUPTASE"/>
</dbReference>
<sequence length="221" mass="24320">MSAPRILITGFGPFPGAPVNPTMPLVQKLATLRRPAFADVIRIPHIFDVTYATVDRELPALIARHRPDALLCFGLATRTPHLRIETRARNAVSMLWPDADGTPVRRGFIVPGAAAQMFGPHTARLLQAARLTGVDVRPSRDAGRYLCNYLSWRAIEATRTAGGPSLAAFIHVPLTAIDTTPQRMTTDELTDAGEAILLEFARLARSRRREVVQREQETPVS</sequence>
<evidence type="ECO:0000313" key="9">
    <source>
        <dbReference type="EMBL" id="QUS39235.1"/>
    </source>
</evidence>
<protein>
    <recommendedName>
        <fullName evidence="2">Pyrrolidone-carboxylate peptidase</fullName>
    </recommendedName>
    <alternativeName>
        <fullName evidence="7">5-oxoprolyl-peptidase</fullName>
    </alternativeName>
    <alternativeName>
        <fullName evidence="8">Pyroglutamyl-peptidase I</fullName>
    </alternativeName>
</protein>
<name>A0ABX8AA21_9BRAD</name>
<evidence type="ECO:0000313" key="10">
    <source>
        <dbReference type="Proteomes" id="UP000682843"/>
    </source>
</evidence>
<evidence type="ECO:0000256" key="2">
    <source>
        <dbReference type="ARBA" id="ARBA00019191"/>
    </source>
</evidence>
<dbReference type="InterPro" id="IPR016125">
    <property type="entry name" value="Peptidase_C15-like"/>
</dbReference>
<dbReference type="Pfam" id="PF01470">
    <property type="entry name" value="Peptidase_C15"/>
    <property type="match status" value="1"/>
</dbReference>
<reference evidence="9 10" key="1">
    <citation type="submission" date="2019-02" db="EMBL/GenBank/DDBJ databases">
        <title>Emended description of the genus Rhodopseudomonas and description of Rhodopseudomonas albus sp. nov., a non-phototrophic, heavy-metal-tolerant bacterium isolated from garden soil.</title>
        <authorList>
            <person name="Bao Z."/>
            <person name="Cao W.W."/>
            <person name="Sato Y."/>
            <person name="Nishizawa T."/>
            <person name="Zhao J."/>
            <person name="Guo Y."/>
            <person name="Ohta H."/>
        </authorList>
    </citation>
    <scope>NUCLEOTIDE SEQUENCE [LARGE SCALE GENOMIC DNA]</scope>
    <source>
        <strain evidence="9 10">SK50-23</strain>
    </source>
</reference>
<evidence type="ECO:0000256" key="4">
    <source>
        <dbReference type="ARBA" id="ARBA00022670"/>
    </source>
</evidence>
<dbReference type="InterPro" id="IPR036440">
    <property type="entry name" value="Peptidase_C15-like_sf"/>
</dbReference>